<gene>
    <name evidence="4" type="primary">trmL</name>
    <name evidence="4" type="ORF">HRbin22_02137</name>
</gene>
<reference evidence="5" key="1">
    <citation type="submission" date="2017-09" db="EMBL/GenBank/DDBJ databases">
        <title>Metaegenomics of thermophilic ammonia-oxidizing enrichment culture.</title>
        <authorList>
            <person name="Kato S."/>
            <person name="Suzuki K."/>
        </authorList>
    </citation>
    <scope>NUCLEOTIDE SEQUENCE [LARGE SCALE GENOMIC DNA]</scope>
</reference>
<dbReference type="GO" id="GO:0006396">
    <property type="term" value="P:RNA processing"/>
    <property type="evidence" value="ECO:0007669"/>
    <property type="project" value="InterPro"/>
</dbReference>
<dbReference type="Gene3D" id="3.40.1280.10">
    <property type="match status" value="1"/>
</dbReference>
<protein>
    <submittedName>
        <fullName evidence="4">tRNA (Cytidine(34)-2'-O)-methyltransferase</fullName>
        <ecNumber evidence="4">2.1.1.207</ecNumber>
    </submittedName>
</protein>
<evidence type="ECO:0000313" key="4">
    <source>
        <dbReference type="EMBL" id="GBD09875.1"/>
    </source>
</evidence>
<evidence type="ECO:0000259" key="3">
    <source>
        <dbReference type="Pfam" id="PF00588"/>
    </source>
</evidence>
<dbReference type="InterPro" id="IPR029028">
    <property type="entry name" value="Alpha/beta_knot_MTases"/>
</dbReference>
<name>A0A2H5Y8U4_9CHLR</name>
<organism evidence="4 5">
    <name type="scientific">Candidatus Thermoflexus japonica</name>
    <dbReference type="NCBI Taxonomy" id="2035417"/>
    <lineage>
        <taxon>Bacteria</taxon>
        <taxon>Bacillati</taxon>
        <taxon>Chloroflexota</taxon>
        <taxon>Thermoflexia</taxon>
        <taxon>Thermoflexales</taxon>
        <taxon>Thermoflexaceae</taxon>
        <taxon>Thermoflexus</taxon>
    </lineage>
</organism>
<feature type="domain" description="tRNA/rRNA methyltransferase SpoU type" evidence="3">
    <location>
        <begin position="46"/>
        <end position="170"/>
    </location>
</feature>
<evidence type="ECO:0000256" key="1">
    <source>
        <dbReference type="ARBA" id="ARBA00022603"/>
    </source>
</evidence>
<dbReference type="GO" id="GO:0032259">
    <property type="term" value="P:methylation"/>
    <property type="evidence" value="ECO:0007669"/>
    <property type="project" value="UniProtKB-KW"/>
</dbReference>
<dbReference type="AlphaFoldDB" id="A0A2H5Y8U4"/>
<dbReference type="EMBL" id="BEHY01000076">
    <property type="protein sequence ID" value="GBD09875.1"/>
    <property type="molecule type" value="Genomic_DNA"/>
</dbReference>
<keyword evidence="2 4" id="KW-0808">Transferase</keyword>
<comment type="caution">
    <text evidence="4">The sequence shown here is derived from an EMBL/GenBank/DDBJ whole genome shotgun (WGS) entry which is preliminary data.</text>
</comment>
<dbReference type="InterPro" id="IPR001537">
    <property type="entry name" value="SpoU_MeTrfase"/>
</dbReference>
<dbReference type="Pfam" id="PF00588">
    <property type="entry name" value="SpoU_methylase"/>
    <property type="match status" value="1"/>
</dbReference>
<evidence type="ECO:0000256" key="2">
    <source>
        <dbReference type="ARBA" id="ARBA00022679"/>
    </source>
</evidence>
<dbReference type="SUPFAM" id="SSF75217">
    <property type="entry name" value="alpha/beta knot"/>
    <property type="match status" value="1"/>
</dbReference>
<dbReference type="EC" id="2.1.1.207" evidence="4"/>
<dbReference type="GO" id="GO:0003723">
    <property type="term" value="F:RNA binding"/>
    <property type="evidence" value="ECO:0007669"/>
    <property type="project" value="InterPro"/>
</dbReference>
<dbReference type="Proteomes" id="UP000236642">
    <property type="component" value="Unassembled WGS sequence"/>
</dbReference>
<proteinExistence type="predicted"/>
<dbReference type="GO" id="GO:0008173">
    <property type="term" value="F:RNA methyltransferase activity"/>
    <property type="evidence" value="ECO:0007669"/>
    <property type="project" value="InterPro"/>
</dbReference>
<accession>A0A2H5Y8U4</accession>
<evidence type="ECO:0000313" key="5">
    <source>
        <dbReference type="Proteomes" id="UP000236642"/>
    </source>
</evidence>
<dbReference type="InterPro" id="IPR029026">
    <property type="entry name" value="tRNA_m1G_MTases_N"/>
</dbReference>
<keyword evidence="1 4" id="KW-0489">Methyltransferase</keyword>
<sequence>MERPARAGEFRVRWETRRQRLRGLVGFARFPYAVAAFSMGEGDRTVGLICRSAVAWGAERLLVIGSPLWDRTTACATDAFIRIEHFPSVADFLMWMESQACPYEPVVAEKTAASVPLQAFTFPQRMLLILGHPSFGVPDSLLWRAPQVHIETALPVPSLNVAVAAGILLYHYWQQVWGGNAPPVSS</sequence>